<accession>A0AAN9TLB2</accession>
<proteinExistence type="predicted"/>
<evidence type="ECO:0000313" key="1">
    <source>
        <dbReference type="EMBL" id="KAK7591128.1"/>
    </source>
</evidence>
<keyword evidence="2" id="KW-1185">Reference proteome</keyword>
<evidence type="ECO:0000313" key="2">
    <source>
        <dbReference type="Proteomes" id="UP001367676"/>
    </source>
</evidence>
<dbReference type="Proteomes" id="UP001367676">
    <property type="component" value="Unassembled WGS sequence"/>
</dbReference>
<comment type="caution">
    <text evidence="1">The sequence shown here is derived from an EMBL/GenBank/DDBJ whole genome shotgun (WGS) entry which is preliminary data.</text>
</comment>
<name>A0AAN9TLB2_9HEMI</name>
<dbReference type="EMBL" id="JBBCAQ010000022">
    <property type="protein sequence ID" value="KAK7591128.1"/>
    <property type="molecule type" value="Genomic_DNA"/>
</dbReference>
<sequence>MHITVATPSNDTVFKVENATADWGKFCWNRSYDEVSKDELNVDIDYLHPLIFTPRSRSWTPFGIEGNFNISVKMEDNSTHPVSHVWYDYGFWDSEATLVVLQADLESDYSCNHVGSFVIQCDKMVAKNETEIE</sequence>
<reference evidence="1 2" key="1">
    <citation type="submission" date="2024-03" db="EMBL/GenBank/DDBJ databases">
        <title>Adaptation during the transition from Ophiocordyceps entomopathogen to insect associate is accompanied by gene loss and intensified selection.</title>
        <authorList>
            <person name="Ward C.M."/>
            <person name="Onetto C.A."/>
            <person name="Borneman A.R."/>
        </authorList>
    </citation>
    <scope>NUCLEOTIDE SEQUENCE [LARGE SCALE GENOMIC DNA]</scope>
    <source>
        <strain evidence="1">AWRI1</strain>
        <tissue evidence="1">Single Adult Female</tissue>
    </source>
</reference>
<organism evidence="1 2">
    <name type="scientific">Parthenolecanium corni</name>
    <dbReference type="NCBI Taxonomy" id="536013"/>
    <lineage>
        <taxon>Eukaryota</taxon>
        <taxon>Metazoa</taxon>
        <taxon>Ecdysozoa</taxon>
        <taxon>Arthropoda</taxon>
        <taxon>Hexapoda</taxon>
        <taxon>Insecta</taxon>
        <taxon>Pterygota</taxon>
        <taxon>Neoptera</taxon>
        <taxon>Paraneoptera</taxon>
        <taxon>Hemiptera</taxon>
        <taxon>Sternorrhyncha</taxon>
        <taxon>Coccoidea</taxon>
        <taxon>Coccidae</taxon>
        <taxon>Parthenolecanium</taxon>
    </lineage>
</organism>
<dbReference type="Gene3D" id="2.60.270.50">
    <property type="match status" value="1"/>
</dbReference>
<gene>
    <name evidence="1" type="ORF">V9T40_002741</name>
</gene>
<dbReference type="AlphaFoldDB" id="A0AAN9TLB2"/>
<protein>
    <submittedName>
        <fullName evidence="1">Uncharacterized protein</fullName>
    </submittedName>
</protein>